<reference evidence="3 4" key="1">
    <citation type="submission" date="2019-09" db="EMBL/GenBank/DDBJ databases">
        <title>Hybrid Assembly of the complete Genome of the Deep-Sea Bacterium Moritella marina from long Nanopore and Illumina reads.</title>
        <authorList>
            <person name="Magin S."/>
            <person name="Georgoulis A."/>
            <person name="Papadimitriou K."/>
            <person name="Iliakis G."/>
            <person name="Vorgias C.E."/>
        </authorList>
    </citation>
    <scope>NUCLEOTIDE SEQUENCE [LARGE SCALE GENOMIC DNA]</scope>
    <source>
        <strain evidence="3 4">MP-1</strain>
    </source>
</reference>
<dbReference type="OrthoDB" id="501284at2"/>
<dbReference type="AlphaFoldDB" id="A0A5J6WJ38"/>
<dbReference type="InterPro" id="IPR012337">
    <property type="entry name" value="RNaseH-like_sf"/>
</dbReference>
<feature type="domain" description="Integrase catalytic" evidence="2">
    <location>
        <begin position="261"/>
        <end position="472"/>
    </location>
</feature>
<dbReference type="Gene3D" id="3.30.420.10">
    <property type="entry name" value="Ribonuclease H-like superfamily/Ribonuclease H"/>
    <property type="match status" value="1"/>
</dbReference>
<evidence type="ECO:0000259" key="2">
    <source>
        <dbReference type="PROSITE" id="PS50994"/>
    </source>
</evidence>
<dbReference type="InterPro" id="IPR001584">
    <property type="entry name" value="Integrase_cat-core"/>
</dbReference>
<dbReference type="PROSITE" id="PS50994">
    <property type="entry name" value="INTEGRASE"/>
    <property type="match status" value="1"/>
</dbReference>
<evidence type="ECO:0000256" key="1">
    <source>
        <dbReference type="SAM" id="MobiDB-lite"/>
    </source>
</evidence>
<dbReference type="InterPro" id="IPR036397">
    <property type="entry name" value="RNaseH_sf"/>
</dbReference>
<feature type="compositionally biased region" description="Basic and acidic residues" evidence="1">
    <location>
        <begin position="642"/>
        <end position="655"/>
    </location>
</feature>
<organism evidence="3 4">
    <name type="scientific">Moritella marina ATCC 15381</name>
    <dbReference type="NCBI Taxonomy" id="1202962"/>
    <lineage>
        <taxon>Bacteria</taxon>
        <taxon>Pseudomonadati</taxon>
        <taxon>Pseudomonadota</taxon>
        <taxon>Gammaproteobacteria</taxon>
        <taxon>Alteromonadales</taxon>
        <taxon>Moritellaceae</taxon>
        <taxon>Moritella</taxon>
    </lineage>
</organism>
<evidence type="ECO:0000313" key="3">
    <source>
        <dbReference type="EMBL" id="QFI36805.1"/>
    </source>
</evidence>
<dbReference type="GO" id="GO:0003676">
    <property type="term" value="F:nucleic acid binding"/>
    <property type="evidence" value="ECO:0007669"/>
    <property type="project" value="InterPro"/>
</dbReference>
<dbReference type="KEGG" id="mmaa:FR932_02625"/>
<dbReference type="RefSeq" id="WP_019441332.1">
    <property type="nucleotide sequence ID" value="NZ_ALOE01000015.1"/>
</dbReference>
<keyword evidence="4" id="KW-1185">Reference proteome</keyword>
<sequence length="692" mass="79730">MFRVNEVVNFNDEQYRILTIYLDEIVWISLDDEKAFPSWISKDELVEAIDDGTLTRGTDPFEFLAFEKPEKGSTFYKKRNHNYELILPLISDEQIFNPKARAKLINALIDSHVSTKRTLYKQLRRYWQRGQIQNALLPDYKLSGGKGKKRQATDKKLGRPRIITSGKGAIITPEVEKLFRRTIEKYLLVAKKNTFPFTHRQFKSIYDTYYPETPEEEIPSLWQMKHFYTREYKQAEVMSKKVTNITYQKDVRPLLSTVNTNTLGPGSRFEIDATIADIYITSNSERACIIGRPVVYTVIDSFSRMVAGIYVGMESPSYATAMQALTNALTDKVAYCAKYGIDITNEEWPVNGLPDAILADRGELIGYQIESLERNFSIRIENTGPYRGDAKGIVERYFGTIQAIFKPFLPGIVTGTKIKKQGDRDYRLDAKVTLNEFIEIILTSVLYHNQFHTLEYYDRDIDMPEDLAMTPLSLWNWGIQNRTGKLRSAPEEAIQIALLPQVDVTCSPLGIKALGIYFTSSEILEQGWLHRGKSVKRPQNLKAAYDPRTANQIYLFPEKNNNKYWICKLADRSREFIDCTFWEVEKVQSEQKQAISKSKMTSDNKLRALESAMAKKVKDIEKNAINTAQMSDAERLRQINDNKEKAKEAERKETAFHPNVNKKNQSADIIPITKQDDDCSFPDYIDELFDED</sequence>
<evidence type="ECO:0000313" key="4">
    <source>
        <dbReference type="Proteomes" id="UP000327424"/>
    </source>
</evidence>
<name>A0A5J6WJ38_MORMI</name>
<proteinExistence type="predicted"/>
<gene>
    <name evidence="3" type="ORF">FR932_02625</name>
</gene>
<accession>A0A5J6WJ38</accession>
<dbReference type="GO" id="GO:0015074">
    <property type="term" value="P:DNA integration"/>
    <property type="evidence" value="ECO:0007669"/>
    <property type="project" value="InterPro"/>
</dbReference>
<dbReference type="SUPFAM" id="SSF53098">
    <property type="entry name" value="Ribonuclease H-like"/>
    <property type="match status" value="1"/>
</dbReference>
<dbReference type="EMBL" id="CP044399">
    <property type="protein sequence ID" value="QFI36805.1"/>
    <property type="molecule type" value="Genomic_DNA"/>
</dbReference>
<feature type="region of interest" description="Disordered" evidence="1">
    <location>
        <begin position="642"/>
        <end position="675"/>
    </location>
</feature>
<dbReference type="Proteomes" id="UP000327424">
    <property type="component" value="Chromosome"/>
</dbReference>
<protein>
    <submittedName>
        <fullName evidence="3">Transposase family protein</fullName>
    </submittedName>
</protein>